<accession>A0A222FHR6</accession>
<dbReference type="Proteomes" id="UP000202440">
    <property type="component" value="Chromosome"/>
</dbReference>
<protein>
    <submittedName>
        <fullName evidence="1">Uncharacterized protein</fullName>
    </submittedName>
</protein>
<sequence>MQRAGAFVQSNSLVPVEQIDSRQATRTMPDIDLTPTIGSTASPHWARVIHFFAVVAQQPTSTGE</sequence>
<evidence type="ECO:0000313" key="2">
    <source>
        <dbReference type="Proteomes" id="UP000202440"/>
    </source>
</evidence>
<name>A0A222FHR6_9GAMM</name>
<keyword evidence="2" id="KW-1185">Reference proteome</keyword>
<dbReference type="EMBL" id="CP022530">
    <property type="protein sequence ID" value="ASP38126.1"/>
    <property type="molecule type" value="Genomic_DNA"/>
</dbReference>
<reference evidence="1 2" key="1">
    <citation type="submission" date="2017-07" db="EMBL/GenBank/DDBJ databases">
        <title>Annotated genome sequence of Bacterioplanes sanyensis isolated from Red Sea.</title>
        <authorList>
            <person name="Rehman Z.U."/>
        </authorList>
    </citation>
    <scope>NUCLEOTIDE SEQUENCE [LARGE SCALE GENOMIC DNA]</scope>
    <source>
        <strain evidence="1 2">NV9</strain>
    </source>
</reference>
<dbReference type="AlphaFoldDB" id="A0A222FHR6"/>
<gene>
    <name evidence="1" type="ORF">CHH28_05250</name>
</gene>
<dbReference type="KEGG" id="bsan:CHH28_05250"/>
<evidence type="ECO:0000313" key="1">
    <source>
        <dbReference type="EMBL" id="ASP38126.1"/>
    </source>
</evidence>
<organism evidence="1 2">
    <name type="scientific">Bacterioplanes sanyensis</name>
    <dbReference type="NCBI Taxonomy" id="1249553"/>
    <lineage>
        <taxon>Bacteria</taxon>
        <taxon>Pseudomonadati</taxon>
        <taxon>Pseudomonadota</taxon>
        <taxon>Gammaproteobacteria</taxon>
        <taxon>Oceanospirillales</taxon>
        <taxon>Oceanospirillaceae</taxon>
        <taxon>Bacterioplanes</taxon>
    </lineage>
</organism>
<proteinExistence type="predicted"/>